<sequence length="133" mass="15221">MSVRISDRIVCSDIVISGWFYESGRSDEQLSEDFREWSWTNGKGARRGDVGKFGVRHWKAQNLLSPNPSNHIPPQPSRGHLKCEPRALPDSGPQQASCKLPALIKELPAPILYRHKWKGRIYSLPGPNFRFRR</sequence>
<dbReference type="OrthoDB" id="10493120at2759"/>
<keyword evidence="3" id="KW-1185">Reference proteome</keyword>
<comment type="caution">
    <text evidence="2">The sequence shown here is derived from an EMBL/GenBank/DDBJ whole genome shotgun (WGS) entry which is preliminary data.</text>
</comment>
<gene>
    <name evidence="2" type="primary">AVEN_255360_1</name>
    <name evidence="2" type="ORF">NPIL_381131</name>
</gene>
<evidence type="ECO:0000256" key="1">
    <source>
        <dbReference type="SAM" id="MobiDB-lite"/>
    </source>
</evidence>
<proteinExistence type="predicted"/>
<dbReference type="Proteomes" id="UP000887013">
    <property type="component" value="Unassembled WGS sequence"/>
</dbReference>
<accession>A0A8X6QEC3</accession>
<name>A0A8X6QEC3_NEPPI</name>
<dbReference type="EMBL" id="BMAW01079119">
    <property type="protein sequence ID" value="GFU14051.1"/>
    <property type="molecule type" value="Genomic_DNA"/>
</dbReference>
<evidence type="ECO:0000313" key="2">
    <source>
        <dbReference type="EMBL" id="GFU14051.1"/>
    </source>
</evidence>
<organism evidence="2 3">
    <name type="scientific">Nephila pilipes</name>
    <name type="common">Giant wood spider</name>
    <name type="synonym">Nephila maculata</name>
    <dbReference type="NCBI Taxonomy" id="299642"/>
    <lineage>
        <taxon>Eukaryota</taxon>
        <taxon>Metazoa</taxon>
        <taxon>Ecdysozoa</taxon>
        <taxon>Arthropoda</taxon>
        <taxon>Chelicerata</taxon>
        <taxon>Arachnida</taxon>
        <taxon>Araneae</taxon>
        <taxon>Araneomorphae</taxon>
        <taxon>Entelegynae</taxon>
        <taxon>Araneoidea</taxon>
        <taxon>Nephilidae</taxon>
        <taxon>Nephila</taxon>
    </lineage>
</organism>
<dbReference type="AlphaFoldDB" id="A0A8X6QEC3"/>
<evidence type="ECO:0000313" key="3">
    <source>
        <dbReference type="Proteomes" id="UP000887013"/>
    </source>
</evidence>
<protein>
    <submittedName>
        <fullName evidence="2">Uncharacterized protein</fullName>
    </submittedName>
</protein>
<feature type="region of interest" description="Disordered" evidence="1">
    <location>
        <begin position="63"/>
        <end position="95"/>
    </location>
</feature>
<reference evidence="2" key="1">
    <citation type="submission" date="2020-08" db="EMBL/GenBank/DDBJ databases">
        <title>Multicomponent nature underlies the extraordinary mechanical properties of spider dragline silk.</title>
        <authorList>
            <person name="Kono N."/>
            <person name="Nakamura H."/>
            <person name="Mori M."/>
            <person name="Yoshida Y."/>
            <person name="Ohtoshi R."/>
            <person name="Malay A.D."/>
            <person name="Moran D.A.P."/>
            <person name="Tomita M."/>
            <person name="Numata K."/>
            <person name="Arakawa K."/>
        </authorList>
    </citation>
    <scope>NUCLEOTIDE SEQUENCE</scope>
</reference>